<feature type="domain" description="C-type lectin" evidence="12">
    <location>
        <begin position="289"/>
        <end position="373"/>
    </location>
</feature>
<dbReference type="CDD" id="cd00062">
    <property type="entry name" value="FN2"/>
    <property type="match status" value="1"/>
</dbReference>
<evidence type="ECO:0000256" key="6">
    <source>
        <dbReference type="ARBA" id="ARBA00022989"/>
    </source>
</evidence>
<dbReference type="CDD" id="cd00037">
    <property type="entry name" value="CLECT"/>
    <property type="match status" value="1"/>
</dbReference>
<organism evidence="14 15">
    <name type="scientific">Scleropages formosus</name>
    <name type="common">Asian bonytongue</name>
    <name type="synonym">Osteoglossum formosum</name>
    <dbReference type="NCBI Taxonomy" id="113540"/>
    <lineage>
        <taxon>Eukaryota</taxon>
        <taxon>Metazoa</taxon>
        <taxon>Chordata</taxon>
        <taxon>Craniata</taxon>
        <taxon>Vertebrata</taxon>
        <taxon>Euteleostomi</taxon>
        <taxon>Actinopterygii</taxon>
        <taxon>Neopterygii</taxon>
        <taxon>Teleostei</taxon>
        <taxon>Osteoglossocephala</taxon>
        <taxon>Osteoglossomorpha</taxon>
        <taxon>Osteoglossiformes</taxon>
        <taxon>Osteoglossidae</taxon>
        <taxon>Scleropages</taxon>
    </lineage>
</organism>
<keyword evidence="5" id="KW-0677">Repeat</keyword>
<keyword evidence="9" id="KW-0675">Receptor</keyword>
<evidence type="ECO:0000256" key="1">
    <source>
        <dbReference type="ARBA" id="ARBA00004167"/>
    </source>
</evidence>
<dbReference type="Pfam" id="PF00040">
    <property type="entry name" value="fn2"/>
    <property type="match status" value="1"/>
</dbReference>
<dbReference type="GO" id="GO:0016020">
    <property type="term" value="C:membrane"/>
    <property type="evidence" value="ECO:0007669"/>
    <property type="project" value="UniProtKB-SubCell"/>
</dbReference>
<keyword evidence="4" id="KW-0732">Signal</keyword>
<evidence type="ECO:0000256" key="8">
    <source>
        <dbReference type="ARBA" id="ARBA00023157"/>
    </source>
</evidence>
<protein>
    <recommendedName>
        <fullName evidence="16">Macrophage mannose receptor 1-like</fullName>
    </recommendedName>
</protein>
<evidence type="ECO:0000256" key="3">
    <source>
        <dbReference type="ARBA" id="ARBA00022692"/>
    </source>
</evidence>
<evidence type="ECO:0000313" key="15">
    <source>
        <dbReference type="Proteomes" id="UP000034805"/>
    </source>
</evidence>
<dbReference type="Gene3D" id="3.10.100.10">
    <property type="entry name" value="Mannose-Binding Protein A, subunit A"/>
    <property type="match status" value="1"/>
</dbReference>
<dbReference type="Gene3D" id="2.10.10.10">
    <property type="entry name" value="Fibronectin, type II, collagen-binding"/>
    <property type="match status" value="1"/>
</dbReference>
<evidence type="ECO:0000259" key="13">
    <source>
        <dbReference type="PROSITE" id="PS51092"/>
    </source>
</evidence>
<dbReference type="SMART" id="SM00059">
    <property type="entry name" value="FN2"/>
    <property type="match status" value="1"/>
</dbReference>
<comment type="subcellular location">
    <subcellularLocation>
        <location evidence="1">Membrane</location>
        <topology evidence="1">Single-pass membrane protein</topology>
    </subcellularLocation>
</comment>
<accession>A0A0P7YN06</accession>
<evidence type="ECO:0000313" key="14">
    <source>
        <dbReference type="EMBL" id="KPP69223.1"/>
    </source>
</evidence>
<keyword evidence="2" id="KW-0254">Endocytosis</keyword>
<dbReference type="InterPro" id="IPR016186">
    <property type="entry name" value="C-type_lectin-like/link_sf"/>
</dbReference>
<name>A0A0P7YN06_SCLFO</name>
<dbReference type="AlphaFoldDB" id="A0A0P7YN06"/>
<dbReference type="InterPro" id="IPR000562">
    <property type="entry name" value="FN_type2_dom"/>
</dbReference>
<comment type="caution">
    <text evidence="11">Lacks conserved residue(s) required for the propagation of feature annotation.</text>
</comment>
<dbReference type="InterPro" id="IPR050111">
    <property type="entry name" value="C-type_lectin/snaclec_domain"/>
</dbReference>
<keyword evidence="3" id="KW-0812">Transmembrane</keyword>
<dbReference type="SUPFAM" id="SSF50370">
    <property type="entry name" value="Ricin B-like lectins"/>
    <property type="match status" value="1"/>
</dbReference>
<dbReference type="PRINTS" id="PR00013">
    <property type="entry name" value="FNTYPEII"/>
</dbReference>
<dbReference type="InterPro" id="IPR036943">
    <property type="entry name" value="FN_type2_sf"/>
</dbReference>
<comment type="caution">
    <text evidence="14">The sequence shown here is derived from an EMBL/GenBank/DDBJ whole genome shotgun (WGS) entry which is preliminary data.</text>
</comment>
<evidence type="ECO:0008006" key="16">
    <source>
        <dbReference type="Google" id="ProtNLM"/>
    </source>
</evidence>
<dbReference type="InterPro" id="IPR035992">
    <property type="entry name" value="Ricin_B-like_lectins"/>
</dbReference>
<evidence type="ECO:0000256" key="7">
    <source>
        <dbReference type="ARBA" id="ARBA00023136"/>
    </source>
</evidence>
<evidence type="ECO:0000259" key="12">
    <source>
        <dbReference type="PROSITE" id="PS50041"/>
    </source>
</evidence>
<dbReference type="Pfam" id="PF24562">
    <property type="entry name" value="CysR_MRC2_N"/>
    <property type="match status" value="1"/>
</dbReference>
<dbReference type="InterPro" id="IPR000772">
    <property type="entry name" value="Ricin_B_lectin"/>
</dbReference>
<reference evidence="14 15" key="1">
    <citation type="submission" date="2015-08" db="EMBL/GenBank/DDBJ databases">
        <title>The genome of the Asian arowana (Scleropages formosus).</title>
        <authorList>
            <person name="Tan M.H."/>
            <person name="Gan H.M."/>
            <person name="Croft L.J."/>
            <person name="Austin C.M."/>
        </authorList>
    </citation>
    <scope>NUCLEOTIDE SEQUENCE [LARGE SCALE GENOMIC DNA]</scope>
    <source>
        <strain evidence="14">Aro1</strain>
    </source>
</reference>
<dbReference type="SUPFAM" id="SSF56436">
    <property type="entry name" value="C-type lectin-like"/>
    <property type="match status" value="1"/>
</dbReference>
<dbReference type="PROSITE" id="PS51092">
    <property type="entry name" value="FN2_2"/>
    <property type="match status" value="1"/>
</dbReference>
<dbReference type="Gene3D" id="2.80.10.50">
    <property type="match status" value="1"/>
</dbReference>
<dbReference type="SUPFAM" id="SSF57440">
    <property type="entry name" value="Kringle-like"/>
    <property type="match status" value="1"/>
</dbReference>
<keyword evidence="8" id="KW-1015">Disulfide bond</keyword>
<proteinExistence type="predicted"/>
<dbReference type="EMBL" id="JARO02004069">
    <property type="protein sequence ID" value="KPP69223.1"/>
    <property type="molecule type" value="Genomic_DNA"/>
</dbReference>
<dbReference type="Pfam" id="PF00059">
    <property type="entry name" value="Lectin_C"/>
    <property type="match status" value="1"/>
</dbReference>
<dbReference type="InterPro" id="IPR013806">
    <property type="entry name" value="Kringle-like"/>
</dbReference>
<keyword evidence="6" id="KW-1133">Transmembrane helix</keyword>
<dbReference type="PROSITE" id="PS50041">
    <property type="entry name" value="C_TYPE_LECTIN_2"/>
    <property type="match status" value="1"/>
</dbReference>
<dbReference type="SMART" id="SM00458">
    <property type="entry name" value="RICIN"/>
    <property type="match status" value="1"/>
</dbReference>
<evidence type="ECO:0000256" key="2">
    <source>
        <dbReference type="ARBA" id="ARBA00022583"/>
    </source>
</evidence>
<keyword evidence="10" id="KW-0325">Glycoprotein</keyword>
<sequence length="402" mass="45007">MGRLWVEVFGQNHAEALVKVRSRWSKRHRAALLLLTGLSCCLLGDDTFSVEHRGSGRCLVADGQQLRLAECAAADLWKWVSGHRLFHVSSGRCLGLEVRSKALRLLDCAPAGDVLWWRCADGVVYTAYQMCLAVVNGTVGAKRDSTDRWSVCERSYQVVHTTLGNSYGAPCYFPFRYNGSWFHECLPDDSDDAAPGLSWCSTTQDFDADGKRGYCLKPGKFALDAVRAGGSRAGKRRVREKRRPTWAIAVREEPDGRAKAKRRGAGKTRRRVSRTYETGCGPLWSEKPRQGYCYQLNLRSTVNWHTALASCRSQRAELLSIAGIEELGLFKDRSDLPAQVWIGLEQLDEARGWRWADSSPLAFVRWESGERRCRASSGRGGGITRKQRRGLERANKGAVYGR</sequence>
<feature type="domain" description="Fibronectin type-II" evidence="13">
    <location>
        <begin position="166"/>
        <end position="217"/>
    </location>
</feature>
<dbReference type="Proteomes" id="UP000034805">
    <property type="component" value="Unassembled WGS sequence"/>
</dbReference>
<dbReference type="InterPro" id="IPR001304">
    <property type="entry name" value="C-type_lectin-like"/>
</dbReference>
<dbReference type="GO" id="GO:0006897">
    <property type="term" value="P:endocytosis"/>
    <property type="evidence" value="ECO:0007669"/>
    <property type="project" value="UniProtKB-KW"/>
</dbReference>
<dbReference type="PANTHER" id="PTHR22803">
    <property type="entry name" value="MANNOSE, PHOSPHOLIPASE, LECTIN RECEPTOR RELATED"/>
    <property type="match status" value="1"/>
</dbReference>
<evidence type="ECO:0000256" key="10">
    <source>
        <dbReference type="ARBA" id="ARBA00023180"/>
    </source>
</evidence>
<evidence type="ECO:0000256" key="9">
    <source>
        <dbReference type="ARBA" id="ARBA00023170"/>
    </source>
</evidence>
<dbReference type="SMART" id="SM00034">
    <property type="entry name" value="CLECT"/>
    <property type="match status" value="1"/>
</dbReference>
<evidence type="ECO:0000256" key="4">
    <source>
        <dbReference type="ARBA" id="ARBA00022729"/>
    </source>
</evidence>
<evidence type="ECO:0000256" key="5">
    <source>
        <dbReference type="ARBA" id="ARBA00022737"/>
    </source>
</evidence>
<dbReference type="InterPro" id="IPR016187">
    <property type="entry name" value="CTDL_fold"/>
</dbReference>
<keyword evidence="7" id="KW-0472">Membrane</keyword>
<evidence type="ECO:0000256" key="11">
    <source>
        <dbReference type="PROSITE-ProRule" id="PRU00479"/>
    </source>
</evidence>
<gene>
    <name evidence="14" type="ORF">Z043_112037</name>
</gene>